<evidence type="ECO:0000313" key="8">
    <source>
        <dbReference type="Proteomes" id="UP000244005"/>
    </source>
</evidence>
<dbReference type="GO" id="GO:0008757">
    <property type="term" value="F:S-adenosylmethionine-dependent methyltransferase activity"/>
    <property type="evidence" value="ECO:0000318"/>
    <property type="project" value="GO_Central"/>
</dbReference>
<gene>
    <name evidence="7" type="ORF">MARPO_0055s0090</name>
</gene>
<keyword evidence="8" id="KW-1185">Reference proteome</keyword>
<dbReference type="GO" id="GO:0046983">
    <property type="term" value="F:protein dimerization activity"/>
    <property type="evidence" value="ECO:0007669"/>
    <property type="project" value="InterPro"/>
</dbReference>
<reference evidence="8" key="1">
    <citation type="journal article" date="2017" name="Cell">
        <title>Insights into land plant evolution garnered from the Marchantia polymorpha genome.</title>
        <authorList>
            <person name="Bowman J.L."/>
            <person name="Kohchi T."/>
            <person name="Yamato K.T."/>
            <person name="Jenkins J."/>
            <person name="Shu S."/>
            <person name="Ishizaki K."/>
            <person name="Yamaoka S."/>
            <person name="Nishihama R."/>
            <person name="Nakamura Y."/>
            <person name="Berger F."/>
            <person name="Adam C."/>
            <person name="Aki S.S."/>
            <person name="Althoff F."/>
            <person name="Araki T."/>
            <person name="Arteaga-Vazquez M.A."/>
            <person name="Balasubrmanian S."/>
            <person name="Barry K."/>
            <person name="Bauer D."/>
            <person name="Boehm C.R."/>
            <person name="Briginshaw L."/>
            <person name="Caballero-Perez J."/>
            <person name="Catarino B."/>
            <person name="Chen F."/>
            <person name="Chiyoda S."/>
            <person name="Chovatia M."/>
            <person name="Davies K.M."/>
            <person name="Delmans M."/>
            <person name="Demura T."/>
            <person name="Dierschke T."/>
            <person name="Dolan L."/>
            <person name="Dorantes-Acosta A.E."/>
            <person name="Eklund D.M."/>
            <person name="Florent S.N."/>
            <person name="Flores-Sandoval E."/>
            <person name="Fujiyama A."/>
            <person name="Fukuzawa H."/>
            <person name="Galik B."/>
            <person name="Grimanelli D."/>
            <person name="Grimwood J."/>
            <person name="Grossniklaus U."/>
            <person name="Hamada T."/>
            <person name="Haseloff J."/>
            <person name="Hetherington A.J."/>
            <person name="Higo A."/>
            <person name="Hirakawa Y."/>
            <person name="Hundley H.N."/>
            <person name="Ikeda Y."/>
            <person name="Inoue K."/>
            <person name="Inoue S.I."/>
            <person name="Ishida S."/>
            <person name="Jia Q."/>
            <person name="Kakita M."/>
            <person name="Kanazawa T."/>
            <person name="Kawai Y."/>
            <person name="Kawashima T."/>
            <person name="Kennedy M."/>
            <person name="Kinose K."/>
            <person name="Kinoshita T."/>
            <person name="Kohara Y."/>
            <person name="Koide E."/>
            <person name="Komatsu K."/>
            <person name="Kopischke S."/>
            <person name="Kubo M."/>
            <person name="Kyozuka J."/>
            <person name="Lagercrantz U."/>
            <person name="Lin S.S."/>
            <person name="Lindquist E."/>
            <person name="Lipzen A.M."/>
            <person name="Lu C.W."/>
            <person name="De Luna E."/>
            <person name="Martienssen R.A."/>
            <person name="Minamino N."/>
            <person name="Mizutani M."/>
            <person name="Mizutani M."/>
            <person name="Mochizuki N."/>
            <person name="Monte I."/>
            <person name="Mosher R."/>
            <person name="Nagasaki H."/>
            <person name="Nakagami H."/>
            <person name="Naramoto S."/>
            <person name="Nishitani K."/>
            <person name="Ohtani M."/>
            <person name="Okamoto T."/>
            <person name="Okumura M."/>
            <person name="Phillips J."/>
            <person name="Pollak B."/>
            <person name="Reinders A."/>
            <person name="Rovekamp M."/>
            <person name="Sano R."/>
            <person name="Sawa S."/>
            <person name="Schmid M.W."/>
            <person name="Shirakawa M."/>
            <person name="Solano R."/>
            <person name="Spunde A."/>
            <person name="Suetsugu N."/>
            <person name="Sugano S."/>
            <person name="Sugiyama A."/>
            <person name="Sun R."/>
            <person name="Suzuki Y."/>
            <person name="Takenaka M."/>
            <person name="Takezawa D."/>
            <person name="Tomogane H."/>
            <person name="Tsuzuki M."/>
            <person name="Ueda T."/>
            <person name="Umeda M."/>
            <person name="Ward J.M."/>
            <person name="Watanabe Y."/>
            <person name="Yazaki K."/>
            <person name="Yokoyama R."/>
            <person name="Yoshitake Y."/>
            <person name="Yotsui I."/>
            <person name="Zachgo S."/>
            <person name="Schmutz J."/>
        </authorList>
    </citation>
    <scope>NUCLEOTIDE SEQUENCE [LARGE SCALE GENOMIC DNA]</scope>
    <source>
        <strain evidence="8">Tak-1</strain>
    </source>
</reference>
<dbReference type="InterPro" id="IPR012967">
    <property type="entry name" value="COMT_dimerisation"/>
</dbReference>
<dbReference type="SUPFAM" id="SSF46785">
    <property type="entry name" value="Winged helix' DNA-binding domain"/>
    <property type="match status" value="1"/>
</dbReference>
<evidence type="ECO:0000256" key="2">
    <source>
        <dbReference type="ARBA" id="ARBA00022679"/>
    </source>
</evidence>
<dbReference type="SUPFAM" id="SSF53335">
    <property type="entry name" value="S-adenosyl-L-methionine-dependent methyltransferases"/>
    <property type="match status" value="1"/>
</dbReference>
<dbReference type="GO" id="GO:0008171">
    <property type="term" value="F:O-methyltransferase activity"/>
    <property type="evidence" value="ECO:0000318"/>
    <property type="project" value="GO_Central"/>
</dbReference>
<keyword evidence="3" id="KW-0949">S-adenosyl-L-methionine</keyword>
<dbReference type="InterPro" id="IPR036388">
    <property type="entry name" value="WH-like_DNA-bd_sf"/>
</dbReference>
<dbReference type="OMA" id="VIIVECI"/>
<evidence type="ECO:0000256" key="1">
    <source>
        <dbReference type="ARBA" id="ARBA00022603"/>
    </source>
</evidence>
<sequence>MSPVLKMSPQHNLGDDEAGRLKALQIAMMLALPFSLKAAVNLGVPKILVDAGSGAELTAEDIATSITKLSDRCADATNLDRILRVLASHNVVTEIVSKNGNDSDCSHRSYGPTSTLKYFTDNEDGVSLAPFLLMATDPVTLPAFQYLHLPVLDVNVEPHVLVHGMKLFEYAATDARFSKLFNKAMHDHTHIEMSALLKKYRGFETLTSLVDVGGGLGATLAMILPKYPKIRGINFDQPHVVADGLQVPNLEHVGGDFFASVPEADAVFMKWILHDWDDERCGKILKNVWRALPPHGKLINLDYVLSDTSDPSPATKISLCTDISMMAVNSNGRERTLAQFKTLAADAGFKRVECVAQTDNLSLLEFYKN</sequence>
<dbReference type="PANTHER" id="PTHR11746">
    <property type="entry name" value="O-METHYLTRANSFERASE"/>
    <property type="match status" value="1"/>
</dbReference>
<dbReference type="InterPro" id="IPR016461">
    <property type="entry name" value="COMT-like"/>
</dbReference>
<feature type="domain" description="O-methyltransferase dimerisation" evidence="6">
    <location>
        <begin position="25"/>
        <end position="115"/>
    </location>
</feature>
<dbReference type="OrthoDB" id="1606438at2759"/>
<evidence type="ECO:0000256" key="3">
    <source>
        <dbReference type="ARBA" id="ARBA00022691"/>
    </source>
</evidence>
<keyword evidence="1" id="KW-0489">Methyltransferase</keyword>
<dbReference type="Pfam" id="PF08100">
    <property type="entry name" value="Dimerisation"/>
    <property type="match status" value="1"/>
</dbReference>
<dbReference type="InterPro" id="IPR036390">
    <property type="entry name" value="WH_DNA-bd_sf"/>
</dbReference>
<evidence type="ECO:0008006" key="9">
    <source>
        <dbReference type="Google" id="ProtNLM"/>
    </source>
</evidence>
<dbReference type="InterPro" id="IPR001077">
    <property type="entry name" value="COMT_C"/>
</dbReference>
<organism evidence="7 8">
    <name type="scientific">Marchantia polymorpha</name>
    <name type="common">Common liverwort</name>
    <name type="synonym">Marchantia aquatica</name>
    <dbReference type="NCBI Taxonomy" id="3197"/>
    <lineage>
        <taxon>Eukaryota</taxon>
        <taxon>Viridiplantae</taxon>
        <taxon>Streptophyta</taxon>
        <taxon>Embryophyta</taxon>
        <taxon>Marchantiophyta</taxon>
        <taxon>Marchantiopsida</taxon>
        <taxon>Marchantiidae</taxon>
        <taxon>Marchantiales</taxon>
        <taxon>Marchantiaceae</taxon>
        <taxon>Marchantia</taxon>
    </lineage>
</organism>
<feature type="domain" description="O-methyltransferase C-terminal" evidence="5">
    <location>
        <begin position="144"/>
        <end position="350"/>
    </location>
</feature>
<dbReference type="PIRSF" id="PIRSF005739">
    <property type="entry name" value="O-mtase"/>
    <property type="match status" value="1"/>
</dbReference>
<evidence type="ECO:0000313" key="7">
    <source>
        <dbReference type="EMBL" id="PTQ37833.1"/>
    </source>
</evidence>
<dbReference type="InterPro" id="IPR029063">
    <property type="entry name" value="SAM-dependent_MTases_sf"/>
</dbReference>
<proteinExistence type="predicted"/>
<evidence type="ECO:0000259" key="6">
    <source>
        <dbReference type="Pfam" id="PF08100"/>
    </source>
</evidence>
<dbReference type="Proteomes" id="UP000244005">
    <property type="component" value="Unassembled WGS sequence"/>
</dbReference>
<dbReference type="GO" id="GO:0032259">
    <property type="term" value="P:methylation"/>
    <property type="evidence" value="ECO:0000318"/>
    <property type="project" value="GO_Central"/>
</dbReference>
<dbReference type="Gramene" id="Mp2g19610.1">
    <property type="protein sequence ID" value="Mp2g19610.1.cds"/>
    <property type="gene ID" value="Mp2g19610"/>
</dbReference>
<protein>
    <recommendedName>
        <fullName evidence="9">O-methyltransferase domain-containing protein</fullName>
    </recommendedName>
</protein>
<dbReference type="Pfam" id="PF00891">
    <property type="entry name" value="Methyltransf_2"/>
    <property type="match status" value="1"/>
</dbReference>
<dbReference type="Gene3D" id="3.40.50.150">
    <property type="entry name" value="Vaccinia Virus protein VP39"/>
    <property type="match status" value="1"/>
</dbReference>
<dbReference type="PROSITE" id="PS51683">
    <property type="entry name" value="SAM_OMT_II"/>
    <property type="match status" value="1"/>
</dbReference>
<accession>A0A2R6WVF3</accession>
<dbReference type="Gene3D" id="1.10.10.10">
    <property type="entry name" value="Winged helix-like DNA-binding domain superfamily/Winged helix DNA-binding domain"/>
    <property type="match status" value="1"/>
</dbReference>
<name>A0A2R6WVF3_MARPO</name>
<dbReference type="AlphaFoldDB" id="A0A2R6WVF3"/>
<keyword evidence="2" id="KW-0808">Transferase</keyword>
<evidence type="ECO:0000259" key="5">
    <source>
        <dbReference type="Pfam" id="PF00891"/>
    </source>
</evidence>
<dbReference type="CDD" id="cd02440">
    <property type="entry name" value="AdoMet_MTases"/>
    <property type="match status" value="1"/>
</dbReference>
<dbReference type="EMBL" id="KZ772727">
    <property type="protein sequence ID" value="PTQ37833.1"/>
    <property type="molecule type" value="Genomic_DNA"/>
</dbReference>
<feature type="active site" description="Proton acceptor" evidence="4">
    <location>
        <position position="274"/>
    </location>
</feature>
<evidence type="ECO:0000256" key="4">
    <source>
        <dbReference type="PIRSR" id="PIRSR005739-1"/>
    </source>
</evidence>